<organism evidence="1 2">
    <name type="scientific">Salvia divinorum</name>
    <name type="common">Maria pastora</name>
    <name type="synonym">Diviner's sage</name>
    <dbReference type="NCBI Taxonomy" id="28513"/>
    <lineage>
        <taxon>Eukaryota</taxon>
        <taxon>Viridiplantae</taxon>
        <taxon>Streptophyta</taxon>
        <taxon>Embryophyta</taxon>
        <taxon>Tracheophyta</taxon>
        <taxon>Spermatophyta</taxon>
        <taxon>Magnoliopsida</taxon>
        <taxon>eudicotyledons</taxon>
        <taxon>Gunneridae</taxon>
        <taxon>Pentapetalae</taxon>
        <taxon>asterids</taxon>
        <taxon>lamiids</taxon>
        <taxon>Lamiales</taxon>
        <taxon>Lamiaceae</taxon>
        <taxon>Nepetoideae</taxon>
        <taxon>Mentheae</taxon>
        <taxon>Salviinae</taxon>
        <taxon>Salvia</taxon>
        <taxon>Salvia subgen. Calosphace</taxon>
    </lineage>
</organism>
<proteinExistence type="predicted"/>
<evidence type="ECO:0000313" key="1">
    <source>
        <dbReference type="EMBL" id="KAL1540711.1"/>
    </source>
</evidence>
<dbReference type="AlphaFoldDB" id="A0ABD1G9B5"/>
<keyword evidence="2" id="KW-1185">Reference proteome</keyword>
<protein>
    <recommendedName>
        <fullName evidence="3">Ribosomal protein S20</fullName>
    </recommendedName>
</protein>
<accession>A0ABD1G9B5</accession>
<sequence length="95" mass="11141">MSKHRRRNRKRRSNFKNFVVFTIYSKSQTKSSQQETRGDREEIEQRIKSLKAISHSIIQTGGNCDNKRRLRAGTGRRLRLEIVTAGDGEKQPRRV</sequence>
<dbReference type="EMBL" id="JBEAFC010000009">
    <property type="protein sequence ID" value="KAL1540711.1"/>
    <property type="molecule type" value="Genomic_DNA"/>
</dbReference>
<evidence type="ECO:0008006" key="3">
    <source>
        <dbReference type="Google" id="ProtNLM"/>
    </source>
</evidence>
<name>A0ABD1G9B5_SALDI</name>
<gene>
    <name evidence="1" type="ORF">AAHA92_25023</name>
</gene>
<comment type="caution">
    <text evidence="1">The sequence shown here is derived from an EMBL/GenBank/DDBJ whole genome shotgun (WGS) entry which is preliminary data.</text>
</comment>
<reference evidence="1 2" key="1">
    <citation type="submission" date="2024-06" db="EMBL/GenBank/DDBJ databases">
        <title>A chromosome level genome sequence of Diviner's sage (Salvia divinorum).</title>
        <authorList>
            <person name="Ford S.A."/>
            <person name="Ro D.-K."/>
            <person name="Ness R.W."/>
            <person name="Phillips M.A."/>
        </authorList>
    </citation>
    <scope>NUCLEOTIDE SEQUENCE [LARGE SCALE GENOMIC DNA]</scope>
    <source>
        <strain evidence="1">SAF-2024a</strain>
        <tissue evidence="1">Leaf</tissue>
    </source>
</reference>
<dbReference type="Proteomes" id="UP001567538">
    <property type="component" value="Unassembled WGS sequence"/>
</dbReference>
<evidence type="ECO:0000313" key="2">
    <source>
        <dbReference type="Proteomes" id="UP001567538"/>
    </source>
</evidence>